<evidence type="ECO:0000313" key="8">
    <source>
        <dbReference type="Proteomes" id="UP001202479"/>
    </source>
</evidence>
<gene>
    <name evidence="7" type="ORF">KGF56_002512</name>
</gene>
<dbReference type="Pfam" id="PF00171">
    <property type="entry name" value="Aldedh"/>
    <property type="match status" value="1"/>
</dbReference>
<dbReference type="Gene3D" id="3.40.309.10">
    <property type="entry name" value="Aldehyde Dehydrogenase, Chain A, domain 2"/>
    <property type="match status" value="1"/>
</dbReference>
<dbReference type="InterPro" id="IPR016162">
    <property type="entry name" value="Ald_DH_N"/>
</dbReference>
<protein>
    <submittedName>
        <fullName evidence="7">HFD1</fullName>
    </submittedName>
</protein>
<dbReference type="InterPro" id="IPR016161">
    <property type="entry name" value="Ald_DH/histidinol_DH"/>
</dbReference>
<dbReference type="EMBL" id="JAHUZD010000089">
    <property type="protein sequence ID" value="KAI3404678.2"/>
    <property type="molecule type" value="Genomic_DNA"/>
</dbReference>
<evidence type="ECO:0000256" key="4">
    <source>
        <dbReference type="PROSITE-ProRule" id="PRU10007"/>
    </source>
</evidence>
<keyword evidence="3" id="KW-0520">NAD</keyword>
<dbReference type="SUPFAM" id="SSF53720">
    <property type="entry name" value="ALDH-like"/>
    <property type="match status" value="1"/>
</dbReference>
<evidence type="ECO:0000256" key="1">
    <source>
        <dbReference type="ARBA" id="ARBA00009986"/>
    </source>
</evidence>
<dbReference type="InterPro" id="IPR015590">
    <property type="entry name" value="Aldehyde_DH_dom"/>
</dbReference>
<dbReference type="GeneID" id="73380129"/>
<evidence type="ECO:0000259" key="6">
    <source>
        <dbReference type="Pfam" id="PF00171"/>
    </source>
</evidence>
<dbReference type="Proteomes" id="UP001202479">
    <property type="component" value="Unassembled WGS sequence"/>
</dbReference>
<feature type="domain" description="Aldehyde dehydrogenase" evidence="6">
    <location>
        <begin position="56"/>
        <end position="483"/>
    </location>
</feature>
<evidence type="ECO:0000256" key="2">
    <source>
        <dbReference type="ARBA" id="ARBA00023002"/>
    </source>
</evidence>
<dbReference type="PANTHER" id="PTHR43570:SF16">
    <property type="entry name" value="ALDEHYDE DEHYDROGENASE TYPE III, ISOFORM Q"/>
    <property type="match status" value="1"/>
</dbReference>
<evidence type="ECO:0000256" key="3">
    <source>
        <dbReference type="ARBA" id="ARBA00023027"/>
    </source>
</evidence>
<name>A0AAI9WXX2_9ASCO</name>
<dbReference type="InterPro" id="IPR016160">
    <property type="entry name" value="Ald_DH_CS_CYS"/>
</dbReference>
<keyword evidence="2 5" id="KW-0560">Oxidoreductase</keyword>
<accession>A0AAI9WXX2</accession>
<dbReference type="InterPro" id="IPR016163">
    <property type="entry name" value="Ald_DH_C"/>
</dbReference>
<organism evidence="7 8">
    <name type="scientific">Candida oxycetoniae</name>
    <dbReference type="NCBI Taxonomy" id="497107"/>
    <lineage>
        <taxon>Eukaryota</taxon>
        <taxon>Fungi</taxon>
        <taxon>Dikarya</taxon>
        <taxon>Ascomycota</taxon>
        <taxon>Saccharomycotina</taxon>
        <taxon>Pichiomycetes</taxon>
        <taxon>Debaryomycetaceae</taxon>
        <taxon>Candida/Lodderomyces clade</taxon>
        <taxon>Candida</taxon>
    </lineage>
</organism>
<dbReference type="FunFam" id="3.40.309.10:FF:000025">
    <property type="entry name" value="Aldehyde dehydrogenase"/>
    <property type="match status" value="1"/>
</dbReference>
<dbReference type="Gene3D" id="3.40.605.10">
    <property type="entry name" value="Aldehyde Dehydrogenase, Chain A, domain 1"/>
    <property type="match status" value="1"/>
</dbReference>
<dbReference type="AlphaFoldDB" id="A0AAI9WXX2"/>
<comment type="similarity">
    <text evidence="1 5">Belongs to the aldehyde dehydrogenase family.</text>
</comment>
<evidence type="ECO:0000256" key="5">
    <source>
        <dbReference type="RuleBase" id="RU003345"/>
    </source>
</evidence>
<dbReference type="InterPro" id="IPR012394">
    <property type="entry name" value="Aldehyde_DH_NAD(P)"/>
</dbReference>
<dbReference type="GO" id="GO:0005737">
    <property type="term" value="C:cytoplasm"/>
    <property type="evidence" value="ECO:0007669"/>
    <property type="project" value="TreeGrafter"/>
</dbReference>
<proteinExistence type="inferred from homology"/>
<reference evidence="7" key="1">
    <citation type="journal article" date="2022" name="DNA Res.">
        <title>Genome analysis of five recently described species of the CUG-Ser clade uncovers Candida theae as a new hybrid lineage with pathogenic potential in the Candida parapsilosis species complex.</title>
        <authorList>
            <person name="Mixao V."/>
            <person name="Del Olmo V."/>
            <person name="Hegedusova E."/>
            <person name="Saus E."/>
            <person name="Pryszcz L."/>
            <person name="Cillingova A."/>
            <person name="Nosek J."/>
            <person name="Gabaldon T."/>
        </authorList>
    </citation>
    <scope>NUCLEOTIDE SEQUENCE</scope>
    <source>
        <strain evidence="7">CBS 10844</strain>
    </source>
</reference>
<dbReference type="PANTHER" id="PTHR43570">
    <property type="entry name" value="ALDEHYDE DEHYDROGENASE"/>
    <property type="match status" value="1"/>
</dbReference>
<dbReference type="PROSITE" id="PS00070">
    <property type="entry name" value="ALDEHYDE_DEHYDR_CYS"/>
    <property type="match status" value="1"/>
</dbReference>
<dbReference type="PROSITE" id="PS00687">
    <property type="entry name" value="ALDEHYDE_DEHYDR_GLU"/>
    <property type="match status" value="1"/>
</dbReference>
<feature type="active site" evidence="4">
    <location>
        <position position="251"/>
    </location>
</feature>
<dbReference type="CDD" id="cd07135">
    <property type="entry name" value="ALDH_F14-YMR110C"/>
    <property type="match status" value="1"/>
</dbReference>
<dbReference type="GO" id="GO:0004029">
    <property type="term" value="F:aldehyde dehydrogenase (NAD+) activity"/>
    <property type="evidence" value="ECO:0007669"/>
    <property type="project" value="TreeGrafter"/>
</dbReference>
<dbReference type="InterPro" id="IPR029510">
    <property type="entry name" value="Ald_DH_CS_GLU"/>
</dbReference>
<comment type="caution">
    <text evidence="7">The sequence shown here is derived from an EMBL/GenBank/DDBJ whole genome shotgun (WGS) entry which is preliminary data.</text>
</comment>
<dbReference type="RefSeq" id="XP_049180423.1">
    <property type="nucleotide sequence ID" value="XM_049323749.1"/>
</dbReference>
<keyword evidence="8" id="KW-1185">Reference proteome</keyword>
<evidence type="ECO:0000313" key="7">
    <source>
        <dbReference type="EMBL" id="KAI3404678.2"/>
    </source>
</evidence>
<dbReference type="GO" id="GO:0006081">
    <property type="term" value="P:aldehyde metabolic process"/>
    <property type="evidence" value="ECO:0007669"/>
    <property type="project" value="InterPro"/>
</dbReference>
<sequence>MSSSGKTTALPSTAATATTTTTIEESYAEIENPNAWYTPLKAIAPGVQHLRGVFFKESKTHDIQFRLNQLRNLYFAVNDNIDAICEALNKDFNRISSETRNLEILTGLNELVHTIENLHEWTKPEKVSDLPITLKTNPIYIERIPLGVVLIISPFNYPFFLSFSAVVGAIAGGNAVVLKQSELTPNFSRLFSEILTRALDGDCFLAVNGGVPETTELLNQKFDKIMYTGNGMVGRIVAKKAAETLTPVILELGGKSPAFILDDVQDKDIEIIARRIAWGRFTNAGQTCVAVDYVLVPTKLHAKFITALKKVLNEEFYPGLTKDDPNFTHIIHERAFNNLSKMIASSDGDIIVGGETETDAASRFIPPTVIDNVKWSDSTMQQEIFGPILPIIKYDSLSDAISEVVTQHDTPLAQYVFTSGSASPRYNKQLKQVLTNVRSGGVIVNDVLMHVALINAPFGGIGESGYGSYHGIFSFRHFTHERTTMEQKLWNDFMVKARYPPHCEGKDRLIKTSQESYGGKVWFDRYGNVPINGPGIFFSTWNTAAGLCNLIYEFATKKF</sequence>
<dbReference type="FunFam" id="3.40.605.10:FF:000004">
    <property type="entry name" value="Aldehyde dehydrogenase"/>
    <property type="match status" value="1"/>
</dbReference>